<accession>A0AAV7J6G6</accession>
<comment type="caution">
    <text evidence="1">The sequence shown here is derived from an EMBL/GenBank/DDBJ whole genome shotgun (WGS) entry which is preliminary data.</text>
</comment>
<reference evidence="1 2" key="1">
    <citation type="journal article" date="2021" name="J. Hered.">
        <title>A chromosome-level genome assembly of the parasitoid wasp, Cotesia glomerata (Hymenoptera: Braconidae).</title>
        <authorList>
            <person name="Pinto B.J."/>
            <person name="Weis J.J."/>
            <person name="Gamble T."/>
            <person name="Ode P.J."/>
            <person name="Paul R."/>
            <person name="Zaspel J.M."/>
        </authorList>
    </citation>
    <scope>NUCLEOTIDE SEQUENCE [LARGE SCALE GENOMIC DNA]</scope>
    <source>
        <strain evidence="1">CgM1</strain>
    </source>
</reference>
<gene>
    <name evidence="1" type="ORF">KQX54_011894</name>
</gene>
<dbReference type="Proteomes" id="UP000826195">
    <property type="component" value="Unassembled WGS sequence"/>
</dbReference>
<keyword evidence="2" id="KW-1185">Reference proteome</keyword>
<evidence type="ECO:0000313" key="2">
    <source>
        <dbReference type="Proteomes" id="UP000826195"/>
    </source>
</evidence>
<proteinExistence type="predicted"/>
<dbReference type="EMBL" id="JAHXZJ010000001">
    <property type="protein sequence ID" value="KAH0567701.1"/>
    <property type="molecule type" value="Genomic_DNA"/>
</dbReference>
<sequence>MECLTNRSTIGPRYKTTRYFVDEPGITVHSQGLIAGRKQLGLVEVVKPSLRGVTGSATCKSRSGCGRVPVAALGEPVLVEEGVMGYVSQRGSREEDYTCGTHIFMDRKCLRLQPIKILFLGFDSPNNYSITLFVSANFTML</sequence>
<dbReference type="AlphaFoldDB" id="A0AAV7J6G6"/>
<name>A0AAV7J6G6_COTGL</name>
<organism evidence="1 2">
    <name type="scientific">Cotesia glomerata</name>
    <name type="common">Lepidopteran parasitic wasp</name>
    <name type="synonym">Apanteles glomeratus</name>
    <dbReference type="NCBI Taxonomy" id="32391"/>
    <lineage>
        <taxon>Eukaryota</taxon>
        <taxon>Metazoa</taxon>
        <taxon>Ecdysozoa</taxon>
        <taxon>Arthropoda</taxon>
        <taxon>Hexapoda</taxon>
        <taxon>Insecta</taxon>
        <taxon>Pterygota</taxon>
        <taxon>Neoptera</taxon>
        <taxon>Endopterygota</taxon>
        <taxon>Hymenoptera</taxon>
        <taxon>Apocrita</taxon>
        <taxon>Ichneumonoidea</taxon>
        <taxon>Braconidae</taxon>
        <taxon>Microgastrinae</taxon>
        <taxon>Cotesia</taxon>
    </lineage>
</organism>
<evidence type="ECO:0000313" key="1">
    <source>
        <dbReference type="EMBL" id="KAH0567701.1"/>
    </source>
</evidence>
<protein>
    <submittedName>
        <fullName evidence="1">Uncharacterized protein</fullName>
    </submittedName>
</protein>